<dbReference type="Proteomes" id="UP000199360">
    <property type="component" value="Unassembled WGS sequence"/>
</dbReference>
<dbReference type="EMBL" id="FMDM01000001">
    <property type="protein sequence ID" value="SCG34152.1"/>
    <property type="molecule type" value="Genomic_DNA"/>
</dbReference>
<feature type="transmembrane region" description="Helical" evidence="1">
    <location>
        <begin position="135"/>
        <end position="158"/>
    </location>
</feature>
<keyword evidence="1" id="KW-0812">Transmembrane</keyword>
<evidence type="ECO:0000313" key="3">
    <source>
        <dbReference type="Proteomes" id="UP000199360"/>
    </source>
</evidence>
<keyword evidence="3" id="KW-1185">Reference proteome</keyword>
<dbReference type="Pfam" id="PF13367">
    <property type="entry name" value="PrsW-protease"/>
    <property type="match status" value="1"/>
</dbReference>
<feature type="transmembrane region" description="Helical" evidence="1">
    <location>
        <begin position="239"/>
        <end position="256"/>
    </location>
</feature>
<accession>A0A1C5GK76</accession>
<evidence type="ECO:0000256" key="1">
    <source>
        <dbReference type="SAM" id="Phobius"/>
    </source>
</evidence>
<reference evidence="3" key="1">
    <citation type="submission" date="2016-06" db="EMBL/GenBank/DDBJ databases">
        <authorList>
            <person name="Varghese N."/>
            <person name="Submissions Spin"/>
        </authorList>
    </citation>
    <scope>NUCLEOTIDE SEQUENCE [LARGE SCALE GENOMIC DNA]</scope>
    <source>
        <strain evidence="3">DSM 45647</strain>
    </source>
</reference>
<sequence length="302" mass="31467">MAVVVRGQHQMSGPRVGYVSAQEWRCGEATTILGGMANRGRRWAWVVVLLVGVGLFLLVLETLIGTRNITFVPALIVLGAAVAPATFLTFAEGRSGRWRVPGAVVGLAAFLGGVIGVVAAGWLEFDTLRRLGVLPMVFVGLIEETAKLIVPVGILLLWRRHRTPGEGLVIGVASGAGFAALETMGYAFTTLVGSQGNLGAVEQTLLIRGLTAPAAHLSWTGLTAGALFAFAAAPGGRRLGAFLLTFAAAVALHTCWDTVGTPAAYLFIGAVSLGWLLLRLHLDREPKEGPPVNAYGIGGGPA</sequence>
<dbReference type="AlphaFoldDB" id="A0A1C5GK76"/>
<feature type="transmembrane region" description="Helical" evidence="1">
    <location>
        <begin position="213"/>
        <end position="232"/>
    </location>
</feature>
<dbReference type="GO" id="GO:0008233">
    <property type="term" value="F:peptidase activity"/>
    <property type="evidence" value="ECO:0007669"/>
    <property type="project" value="InterPro"/>
</dbReference>
<evidence type="ECO:0000313" key="2">
    <source>
        <dbReference type="EMBL" id="SCG34152.1"/>
    </source>
</evidence>
<feature type="transmembrane region" description="Helical" evidence="1">
    <location>
        <begin position="43"/>
        <end position="64"/>
    </location>
</feature>
<feature type="transmembrane region" description="Helical" evidence="1">
    <location>
        <begin position="103"/>
        <end position="123"/>
    </location>
</feature>
<feature type="transmembrane region" description="Helical" evidence="1">
    <location>
        <begin position="170"/>
        <end position="193"/>
    </location>
</feature>
<keyword evidence="1" id="KW-1133">Transmembrane helix</keyword>
<dbReference type="PANTHER" id="PTHR36844:SF1">
    <property type="entry name" value="PROTEASE PRSW"/>
    <property type="match status" value="1"/>
</dbReference>
<proteinExistence type="predicted"/>
<dbReference type="PANTHER" id="PTHR36844">
    <property type="entry name" value="PROTEASE PRSW"/>
    <property type="match status" value="1"/>
</dbReference>
<protein>
    <submittedName>
        <fullName evidence="2">Membrane proteinase PrsW, cleaves anti-sigma factor RsiW, M82 family</fullName>
    </submittedName>
</protein>
<organism evidence="2 3">
    <name type="scientific">Micromonospora humi</name>
    <dbReference type="NCBI Taxonomy" id="745366"/>
    <lineage>
        <taxon>Bacteria</taxon>
        <taxon>Bacillati</taxon>
        <taxon>Actinomycetota</taxon>
        <taxon>Actinomycetes</taxon>
        <taxon>Micromonosporales</taxon>
        <taxon>Micromonosporaceae</taxon>
        <taxon>Micromonospora</taxon>
    </lineage>
</organism>
<keyword evidence="1" id="KW-0472">Membrane</keyword>
<dbReference type="InterPro" id="IPR026898">
    <property type="entry name" value="PrsW"/>
</dbReference>
<name>A0A1C5GK76_9ACTN</name>
<feature type="transmembrane region" description="Helical" evidence="1">
    <location>
        <begin position="262"/>
        <end position="278"/>
    </location>
</feature>
<gene>
    <name evidence="2" type="ORF">GA0070213_101178</name>
</gene>
<feature type="transmembrane region" description="Helical" evidence="1">
    <location>
        <begin position="70"/>
        <end position="91"/>
    </location>
</feature>